<dbReference type="InterPro" id="IPR000811">
    <property type="entry name" value="Glyco_trans_35"/>
</dbReference>
<dbReference type="RefSeq" id="WP_268006968.1">
    <property type="nucleotide sequence ID" value="NZ_BSUT01000001.1"/>
</dbReference>
<protein>
    <submittedName>
        <fullName evidence="2">Alpha-glucan family phosphorylase</fullName>
    </submittedName>
</protein>
<dbReference type="InterPro" id="IPR011834">
    <property type="entry name" value="Agluc_phsphrylas"/>
</dbReference>
<name>A0ABY6ZLU2_9BACL</name>
<evidence type="ECO:0000313" key="3">
    <source>
        <dbReference type="Proteomes" id="UP001164761"/>
    </source>
</evidence>
<dbReference type="PANTHER" id="PTHR42655:SF1">
    <property type="entry name" value="GLYCOGEN PHOSPHORYLASE"/>
    <property type="match status" value="1"/>
</dbReference>
<dbReference type="Gene3D" id="3.40.50.2000">
    <property type="entry name" value="Glycogen Phosphorylase B"/>
    <property type="match status" value="3"/>
</dbReference>
<proteinExistence type="inferred from homology"/>
<evidence type="ECO:0000256" key="1">
    <source>
        <dbReference type="ARBA" id="ARBA00006047"/>
    </source>
</evidence>
<sequence length="423" mass="46821">MVAKIAYLSAEFGLSEALPIYSGGLGVLAGDYVKAASDDQFPMVAVGILYRKGYFQQRILPDGTQQAVYQVLNRSTLPIQRVVHEDGQPLLISVPILGRDVHLAVWCARVGSVPVYLLDADIIENQPEDRALTDRLYGGGDAERICHEIILGIGGVRCLRAVGESPALWHLNEGHVAFASLERLREYSAAGLDFRTAVEAVRATTVFTTHTPVAAGHDSFEIPLIDKYFGDFYWQVGAERSEVLDLGRIGNRFNMTRLAFSLSAKVNGVSKIHSRVSQQLFHQWFPHIPSADIAVEAITNGVHVTTWLSPELKTLYDQYLVPNWASSVSDQSIWNGIYNIPDGELWAAHQGAKKRLIDRLKLPVDLDALFIGFARRFATYKRATLILRDLNRLEAILCSSEKPVYLVFAGKAHPNDGPGQDLT</sequence>
<dbReference type="PANTHER" id="PTHR42655">
    <property type="entry name" value="GLYCOGEN PHOSPHORYLASE"/>
    <property type="match status" value="1"/>
</dbReference>
<dbReference type="InterPro" id="IPR052182">
    <property type="entry name" value="Glycogen/Maltodextrin_Phosph"/>
</dbReference>
<accession>A0ABY6ZLU2</accession>
<dbReference type="SUPFAM" id="SSF53756">
    <property type="entry name" value="UDP-Glycosyltransferase/glycogen phosphorylase"/>
    <property type="match status" value="1"/>
</dbReference>
<dbReference type="EMBL" id="CP104067">
    <property type="protein sequence ID" value="WAH43091.1"/>
    <property type="molecule type" value="Genomic_DNA"/>
</dbReference>
<organism evidence="2 3">
    <name type="scientific">Alicyclobacillus fastidiosus</name>
    <dbReference type="NCBI Taxonomy" id="392011"/>
    <lineage>
        <taxon>Bacteria</taxon>
        <taxon>Bacillati</taxon>
        <taxon>Bacillota</taxon>
        <taxon>Bacilli</taxon>
        <taxon>Bacillales</taxon>
        <taxon>Alicyclobacillaceae</taxon>
        <taxon>Alicyclobacillus</taxon>
    </lineage>
</organism>
<gene>
    <name evidence="2" type="primary">glgP</name>
    <name evidence="2" type="ORF">NZD89_06705</name>
</gene>
<dbReference type="Pfam" id="PF00343">
    <property type="entry name" value="Phosphorylase"/>
    <property type="match status" value="1"/>
</dbReference>
<reference evidence="2" key="1">
    <citation type="submission" date="2022-08" db="EMBL/GenBank/DDBJ databases">
        <title>Alicyclobacillus fastidiosus DSM 17978, complete genome.</title>
        <authorList>
            <person name="Wang Q."/>
            <person name="Cai R."/>
            <person name="Wang Z."/>
        </authorList>
    </citation>
    <scope>NUCLEOTIDE SEQUENCE</scope>
    <source>
        <strain evidence="2">DSM 17978</strain>
    </source>
</reference>
<keyword evidence="3" id="KW-1185">Reference proteome</keyword>
<comment type="similarity">
    <text evidence="1">Belongs to the glycogen phosphorylase family.</text>
</comment>
<evidence type="ECO:0000313" key="2">
    <source>
        <dbReference type="EMBL" id="WAH43091.1"/>
    </source>
</evidence>
<dbReference type="Proteomes" id="UP001164761">
    <property type="component" value="Chromosome"/>
</dbReference>
<dbReference type="NCBIfam" id="TIGR02094">
    <property type="entry name" value="more_P_ylases"/>
    <property type="match status" value="1"/>
</dbReference>